<dbReference type="InterPro" id="IPR056981">
    <property type="entry name" value="HEAT_ULK4_RUNKEL"/>
</dbReference>
<dbReference type="Pfam" id="PF00069">
    <property type="entry name" value="Pkinase"/>
    <property type="match status" value="1"/>
</dbReference>
<dbReference type="GO" id="GO:0004672">
    <property type="term" value="F:protein kinase activity"/>
    <property type="evidence" value="ECO:0007669"/>
    <property type="project" value="InterPro"/>
</dbReference>
<dbReference type="PANTHER" id="PTHR46562">
    <property type="entry name" value="SERINE/THREONINE-KINASE ULK4-LIKE PROTEIN-RELATED"/>
    <property type="match status" value="1"/>
</dbReference>
<dbReference type="OMA" id="NWYETNN"/>
<keyword evidence="3" id="KW-0418">Kinase</keyword>
<dbReference type="InterPro" id="IPR044591">
    <property type="entry name" value="RUK"/>
</dbReference>
<keyword evidence="3" id="KW-0808">Transferase</keyword>
<dbReference type="GO" id="GO:0008017">
    <property type="term" value="F:microtubule binding"/>
    <property type="evidence" value="ECO:0007669"/>
    <property type="project" value="InterPro"/>
</dbReference>
<dbReference type="OrthoDB" id="266718at2759"/>
<dbReference type="InterPro" id="IPR011009">
    <property type="entry name" value="Kinase-like_dom_sf"/>
</dbReference>
<dbReference type="PROSITE" id="PS50011">
    <property type="entry name" value="PROTEIN_KINASE_DOM"/>
    <property type="match status" value="1"/>
</dbReference>
<evidence type="ECO:0000313" key="4">
    <source>
        <dbReference type="Proteomes" id="UP000039865"/>
    </source>
</evidence>
<accession>A0A078B1X2</accession>
<gene>
    <name evidence="3" type="primary">Contig19600.g20784</name>
    <name evidence="3" type="ORF">STYLEM_17677</name>
</gene>
<dbReference type="AlphaFoldDB" id="A0A078B1X2"/>
<feature type="compositionally biased region" description="Low complexity" evidence="1">
    <location>
        <begin position="264"/>
        <end position="282"/>
    </location>
</feature>
<dbReference type="InterPro" id="IPR000719">
    <property type="entry name" value="Prot_kinase_dom"/>
</dbReference>
<proteinExistence type="predicted"/>
<feature type="region of interest" description="Disordered" evidence="1">
    <location>
        <begin position="185"/>
        <end position="282"/>
    </location>
</feature>
<protein>
    <submittedName>
        <fullName evidence="3">Serine threonine-protein kinase ulk4-like</fullName>
    </submittedName>
</protein>
<dbReference type="Proteomes" id="UP000039865">
    <property type="component" value="Unassembled WGS sequence"/>
</dbReference>
<dbReference type="SUPFAM" id="SSF48371">
    <property type="entry name" value="ARM repeat"/>
    <property type="match status" value="2"/>
</dbReference>
<dbReference type="InterPro" id="IPR011989">
    <property type="entry name" value="ARM-like"/>
</dbReference>
<dbReference type="Gene3D" id="1.10.510.10">
    <property type="entry name" value="Transferase(Phosphotransferase) domain 1"/>
    <property type="match status" value="1"/>
</dbReference>
<dbReference type="SUPFAM" id="SSF56112">
    <property type="entry name" value="Protein kinase-like (PK-like)"/>
    <property type="match status" value="1"/>
</dbReference>
<feature type="domain" description="Protein kinase" evidence="2">
    <location>
        <begin position="1"/>
        <end position="89"/>
    </location>
</feature>
<dbReference type="InParanoid" id="A0A078B1X2"/>
<keyword evidence="4" id="KW-1185">Reference proteome</keyword>
<sequence>MAPELFQDDGVYSFYSDIWALGCVLYELASGKPPFSATGLKDLISQICESETPKVEGFSPVFNDLLARLLEKDPVKRIYWEHLRKHPFWSKEINQRNLPKQPQFDQYLTGRNINVDEFYLQQERNAYFVPNVHYKVPKKVDPVRISQNVKKNLLKDNSSVYQKQEEEIGAAMDVNLISKDMELNFSNKNDDEDETDLKNGLLDNEENQEEVKAEKFSLGPEEQKDLKIGKRDQPLASRPTAGRGKLQDNDQEQIIQKQDSKKLNQQNEIQQQQPSPSNQQSILDQVQPSAQAKVPLKTIDQLLIHNSDTAVKPIIGNKEIEKIGELVFNGQQLPFEALSVDQVAATINSSTIESHLHEVYNAMASSGTVNDKINVLCYFESIILNSNVANILINSAFMGLLLKLMKNVKSPHLKIRLCSIIGQLIRHSTVIGNEVAESGLALLLCEILKDKSEKVRRKAVASLGEFLFYAATQLDDEQVEAVWEIPQGAIQTLIKSLNVNEDEVVRFYACKTIENITAQSISAGCNFASLEVATLLLNIYHTTKNDPFKTSAAVSISHICKLNTTLFPTIFESLTCKQFSLALLEGSSRIQQAFITMLNIALTQPYPKLNDTLQDDENFLISITKMLENQSIVLRGKALLTFLLLFKMNPQWFVIVIEMDFYKGVDKLLRDSFKYVQCCLICLLESVSQMVPQLLQQLTDAFNKLISGQPILDDDRSKSLQKVLQGSKQEFSSLKGGLLNILTIIEFINSSALKSKVCKQNLIQTLSYMIEHSETIKGSQVMDEFRRALFLVAESISKHSKILVAQNKDIIENLLPVLIKKIDSDSADVRFLSLKLFSDYITQYMNEEKIYNCEENNETTKAINELILKKLFPHYGMILADKDPMPLYGLKLLQIIVERNSAFITILKKLKLISVLLDYFAIGHPKFNGFIVKIVKLIVQSREVELDELVKLNLIEKINSIMAHMMTNNQEWCSDLLLEIMNEILHQAADLKKADPQSALPQQVFDSLLINFKAFVKLLIASDNIVEKASQNILAFIHFTMVQGIQKNADLLQITEDQLQFFLPTFKLDKPTISKSLIKSLYWAMTCNALINPNTILENLKLSPDNNKALAKIAEQLVTSDDKSISNTAREVLKICKS</sequence>
<dbReference type="GO" id="GO:0005524">
    <property type="term" value="F:ATP binding"/>
    <property type="evidence" value="ECO:0007669"/>
    <property type="project" value="InterPro"/>
</dbReference>
<dbReference type="EMBL" id="CCKQ01016696">
    <property type="protein sequence ID" value="CDW88555.1"/>
    <property type="molecule type" value="Genomic_DNA"/>
</dbReference>
<evidence type="ECO:0000313" key="3">
    <source>
        <dbReference type="EMBL" id="CDW88555.1"/>
    </source>
</evidence>
<reference evidence="3 4" key="1">
    <citation type="submission" date="2014-06" db="EMBL/GenBank/DDBJ databases">
        <authorList>
            <person name="Swart Estienne"/>
        </authorList>
    </citation>
    <scope>NUCLEOTIDE SEQUENCE [LARGE SCALE GENOMIC DNA]</scope>
    <source>
        <strain evidence="3 4">130c</strain>
    </source>
</reference>
<dbReference type="PANTHER" id="PTHR46562:SF1">
    <property type="entry name" value="SERINE_THREONINE-PROTEIN KINASE ULK4"/>
    <property type="match status" value="1"/>
</dbReference>
<organism evidence="3 4">
    <name type="scientific">Stylonychia lemnae</name>
    <name type="common">Ciliate</name>
    <dbReference type="NCBI Taxonomy" id="5949"/>
    <lineage>
        <taxon>Eukaryota</taxon>
        <taxon>Sar</taxon>
        <taxon>Alveolata</taxon>
        <taxon>Ciliophora</taxon>
        <taxon>Intramacronucleata</taxon>
        <taxon>Spirotrichea</taxon>
        <taxon>Stichotrichia</taxon>
        <taxon>Sporadotrichida</taxon>
        <taxon>Oxytrichidae</taxon>
        <taxon>Stylonychinae</taxon>
        <taxon>Stylonychia</taxon>
    </lineage>
</organism>
<evidence type="ECO:0000256" key="1">
    <source>
        <dbReference type="SAM" id="MobiDB-lite"/>
    </source>
</evidence>
<dbReference type="InterPro" id="IPR016024">
    <property type="entry name" value="ARM-type_fold"/>
</dbReference>
<dbReference type="Pfam" id="PF23606">
    <property type="entry name" value="HEAT_ULK4"/>
    <property type="match status" value="1"/>
</dbReference>
<dbReference type="Gene3D" id="1.25.10.10">
    <property type="entry name" value="Leucine-rich Repeat Variant"/>
    <property type="match status" value="2"/>
</dbReference>
<name>A0A078B1X2_STYLE</name>
<feature type="compositionally biased region" description="Basic and acidic residues" evidence="1">
    <location>
        <begin position="209"/>
        <end position="233"/>
    </location>
</feature>
<evidence type="ECO:0000259" key="2">
    <source>
        <dbReference type="PROSITE" id="PS50011"/>
    </source>
</evidence>